<dbReference type="Gene3D" id="3.30.70.270">
    <property type="match status" value="1"/>
</dbReference>
<dbReference type="InterPro" id="IPR030931">
    <property type="entry name" value="Group_II_RT_mat"/>
</dbReference>
<accession>A0A177M205</accession>
<protein>
    <submittedName>
        <fullName evidence="3">Group II intron reverse transcriptase/maturase</fullName>
    </submittedName>
</protein>
<gene>
    <name evidence="3" type="ORF">A1332_19670</name>
</gene>
<name>A0A177M205_METMH</name>
<dbReference type="GO" id="GO:0003964">
    <property type="term" value="F:RNA-directed DNA polymerase activity"/>
    <property type="evidence" value="ECO:0007669"/>
    <property type="project" value="UniProtKB-KW"/>
</dbReference>
<dbReference type="AlphaFoldDB" id="A0A177M205"/>
<proteinExistence type="inferred from homology"/>
<keyword evidence="3" id="KW-0808">Transferase</keyword>
<dbReference type="InterPro" id="IPR051083">
    <property type="entry name" value="GrpII_Intron_Splice-Mob/Def"/>
</dbReference>
<reference evidence="4" key="1">
    <citation type="submission" date="2016-03" db="EMBL/GenBank/DDBJ databases">
        <authorList>
            <person name="Heylen K."/>
            <person name="De Vos P."/>
            <person name="Vekeman B."/>
        </authorList>
    </citation>
    <scope>NUCLEOTIDE SEQUENCE [LARGE SCALE GENOMIC DNA]</scope>
    <source>
        <strain evidence="4">R-45363</strain>
    </source>
</reference>
<dbReference type="InterPro" id="IPR043128">
    <property type="entry name" value="Rev_trsase/Diguanyl_cyclase"/>
</dbReference>
<organism evidence="3 4">
    <name type="scientific">Methylomonas methanica</name>
    <dbReference type="NCBI Taxonomy" id="421"/>
    <lineage>
        <taxon>Bacteria</taxon>
        <taxon>Pseudomonadati</taxon>
        <taxon>Pseudomonadota</taxon>
        <taxon>Gammaproteobacteria</taxon>
        <taxon>Methylococcales</taxon>
        <taxon>Methylococcaceae</taxon>
        <taxon>Methylomonas</taxon>
    </lineage>
</organism>
<feature type="domain" description="Reverse transcriptase" evidence="2">
    <location>
        <begin position="117"/>
        <end position="367"/>
    </location>
</feature>
<keyword evidence="3" id="KW-0548">Nucleotidyltransferase</keyword>
<evidence type="ECO:0000313" key="3">
    <source>
        <dbReference type="EMBL" id="OAH99731.1"/>
    </source>
</evidence>
<dbReference type="PROSITE" id="PS50878">
    <property type="entry name" value="RT_POL"/>
    <property type="match status" value="1"/>
</dbReference>
<dbReference type="InterPro" id="IPR000477">
    <property type="entry name" value="RT_dom"/>
</dbReference>
<dbReference type="NCBIfam" id="TIGR04416">
    <property type="entry name" value="group_II_RT_mat"/>
    <property type="match status" value="1"/>
</dbReference>
<evidence type="ECO:0000259" key="2">
    <source>
        <dbReference type="PROSITE" id="PS50878"/>
    </source>
</evidence>
<dbReference type="RefSeq" id="WP_064010003.1">
    <property type="nucleotide sequence ID" value="NZ_LUUG01000101.1"/>
</dbReference>
<dbReference type="PANTHER" id="PTHR34047:SF8">
    <property type="entry name" value="PROTEIN YKFC"/>
    <property type="match status" value="1"/>
</dbReference>
<dbReference type="PANTHER" id="PTHR34047">
    <property type="entry name" value="NUCLEAR INTRON MATURASE 1, MITOCHONDRIAL-RELATED"/>
    <property type="match status" value="1"/>
</dbReference>
<comment type="caution">
    <text evidence="3">The sequence shown here is derived from an EMBL/GenBank/DDBJ whole genome shotgun (WGS) entry which is preliminary data.</text>
</comment>
<dbReference type="Pfam" id="PF00078">
    <property type="entry name" value="RVT_1"/>
    <property type="match status" value="1"/>
</dbReference>
<keyword evidence="3" id="KW-0695">RNA-directed DNA polymerase</keyword>
<dbReference type="OrthoDB" id="9793236at2"/>
<dbReference type="CDD" id="cd01651">
    <property type="entry name" value="RT_G2_intron"/>
    <property type="match status" value="1"/>
</dbReference>
<dbReference type="InterPro" id="IPR043502">
    <property type="entry name" value="DNA/RNA_pol_sf"/>
</dbReference>
<sequence>MYADEKSDKAVVPMKQPNKEDLSLAEAVEGRALPKRNIGQAAAVRTQSRGAASNGLAGVRQAARQKQDVQFTALLHHITLELLEQSYFALKRNSAPGLDGVTWRTYGDNLREKLTALHARTHQGSYRASPARRTMIPKADGTERPLSILCLEDKIVQQAVVYVLEAIYEESFMGFSYGFRPGRSQHDALDALSAGIYRKQVSWVLDADIQKFFDAMSHDWLMRFLQHRIGDKRLLRLIAKWLTIGVMKGSHREASVQGAPQGAVVSPILANIYLHYVFDLWSHQWRRQKAQGDMMIIRYADDTVLGFEYELEAKRFLQDMRERLQAFGLTLHPDKTQLIRFGRHAISDRKRLGEGKPETFDFLGFTHFCTQSKKNGAFVIGRQTIKKRMRATLHAIKSELRKRWHDPLPKTGEWIQKVLQGHLNYFSVSGNDSSIWLFFNEVRRLWLRRIRRRSQKDFMTWDRFMRITSRFFPRVRLLHPHPCYRFDVRTQGRSPVR</sequence>
<dbReference type="EMBL" id="LUUG01000101">
    <property type="protein sequence ID" value="OAH99731.1"/>
    <property type="molecule type" value="Genomic_DNA"/>
</dbReference>
<evidence type="ECO:0000256" key="1">
    <source>
        <dbReference type="ARBA" id="ARBA00034120"/>
    </source>
</evidence>
<dbReference type="Proteomes" id="UP000078090">
    <property type="component" value="Unassembled WGS sequence"/>
</dbReference>
<evidence type="ECO:0000313" key="4">
    <source>
        <dbReference type="Proteomes" id="UP000078090"/>
    </source>
</evidence>
<comment type="similarity">
    <text evidence="1">Belongs to the bacterial reverse transcriptase family.</text>
</comment>
<dbReference type="SUPFAM" id="SSF56672">
    <property type="entry name" value="DNA/RNA polymerases"/>
    <property type="match status" value="1"/>
</dbReference>